<organism evidence="8 9">
    <name type="scientific">Hypericibacter terrae</name>
    <dbReference type="NCBI Taxonomy" id="2602015"/>
    <lineage>
        <taxon>Bacteria</taxon>
        <taxon>Pseudomonadati</taxon>
        <taxon>Pseudomonadota</taxon>
        <taxon>Alphaproteobacteria</taxon>
        <taxon>Rhodospirillales</taxon>
        <taxon>Dongiaceae</taxon>
        <taxon>Hypericibacter</taxon>
    </lineage>
</organism>
<dbReference type="KEGG" id="htq:FRZ44_33410"/>
<protein>
    <submittedName>
        <fullName evidence="8">Integrase</fullName>
    </submittedName>
</protein>
<dbReference type="PROSITE" id="PS51900">
    <property type="entry name" value="CB"/>
    <property type="match status" value="1"/>
</dbReference>
<reference evidence="8 9" key="1">
    <citation type="submission" date="2019-08" db="EMBL/GenBank/DDBJ databases">
        <title>Hyperibacter terrae gen. nov., sp. nov. and Hyperibacter viscosus sp. nov., two new members in the family Rhodospirillaceae isolated from the rhizosphere of Hypericum perforatum.</title>
        <authorList>
            <person name="Noviana Z."/>
        </authorList>
    </citation>
    <scope>NUCLEOTIDE SEQUENCE [LARGE SCALE GENOMIC DNA]</scope>
    <source>
        <strain evidence="8 9">R5913</strain>
    </source>
</reference>
<dbReference type="InterPro" id="IPR013762">
    <property type="entry name" value="Integrase-like_cat_sf"/>
</dbReference>
<keyword evidence="9" id="KW-1185">Reference proteome</keyword>
<feature type="compositionally biased region" description="Basic and acidic residues" evidence="6">
    <location>
        <begin position="9"/>
        <end position="20"/>
    </location>
</feature>
<dbReference type="Gene3D" id="1.10.150.130">
    <property type="match status" value="1"/>
</dbReference>
<gene>
    <name evidence="8" type="ORF">FRZ44_33410</name>
</gene>
<dbReference type="GO" id="GO:0015074">
    <property type="term" value="P:DNA integration"/>
    <property type="evidence" value="ECO:0007669"/>
    <property type="project" value="UniProtKB-KW"/>
</dbReference>
<evidence type="ECO:0000313" key="8">
    <source>
        <dbReference type="EMBL" id="QEX18037.1"/>
    </source>
</evidence>
<keyword evidence="2" id="KW-0229">DNA integration</keyword>
<evidence type="ECO:0000256" key="3">
    <source>
        <dbReference type="ARBA" id="ARBA00023125"/>
    </source>
</evidence>
<evidence type="ECO:0000313" key="9">
    <source>
        <dbReference type="Proteomes" id="UP000326202"/>
    </source>
</evidence>
<keyword evidence="4" id="KW-0233">DNA recombination</keyword>
<accession>A0A5J6MLM9</accession>
<dbReference type="InterPro" id="IPR046668">
    <property type="entry name" value="DUF6538"/>
</dbReference>
<evidence type="ECO:0000256" key="2">
    <source>
        <dbReference type="ARBA" id="ARBA00022908"/>
    </source>
</evidence>
<evidence type="ECO:0000256" key="5">
    <source>
        <dbReference type="PROSITE-ProRule" id="PRU01248"/>
    </source>
</evidence>
<dbReference type="Pfam" id="PF00589">
    <property type="entry name" value="Phage_integrase"/>
    <property type="match status" value="1"/>
</dbReference>
<feature type="region of interest" description="Disordered" evidence="6">
    <location>
        <begin position="1"/>
        <end position="21"/>
    </location>
</feature>
<evidence type="ECO:0000259" key="7">
    <source>
        <dbReference type="PROSITE" id="PS51900"/>
    </source>
</evidence>
<dbReference type="InterPro" id="IPR050090">
    <property type="entry name" value="Tyrosine_recombinase_XerCD"/>
</dbReference>
<dbReference type="Pfam" id="PF20172">
    <property type="entry name" value="DUF6538"/>
    <property type="match status" value="1"/>
</dbReference>
<dbReference type="AlphaFoldDB" id="A0A5J6MLM9"/>
<dbReference type="InterPro" id="IPR011010">
    <property type="entry name" value="DNA_brk_join_enz"/>
</dbReference>
<proteinExistence type="inferred from homology"/>
<dbReference type="RefSeq" id="WP_151178236.1">
    <property type="nucleotide sequence ID" value="NZ_CP042906.1"/>
</dbReference>
<dbReference type="GO" id="GO:0006310">
    <property type="term" value="P:DNA recombination"/>
    <property type="evidence" value="ECO:0007669"/>
    <property type="project" value="UniProtKB-KW"/>
</dbReference>
<evidence type="ECO:0000256" key="4">
    <source>
        <dbReference type="ARBA" id="ARBA00023172"/>
    </source>
</evidence>
<comment type="similarity">
    <text evidence="1">Belongs to the 'phage' integrase family.</text>
</comment>
<dbReference type="InterPro" id="IPR044068">
    <property type="entry name" value="CB"/>
</dbReference>
<feature type="domain" description="Core-binding (CB)" evidence="7">
    <location>
        <begin position="224"/>
        <end position="335"/>
    </location>
</feature>
<keyword evidence="3 5" id="KW-0238">DNA-binding</keyword>
<dbReference type="GO" id="GO:0003677">
    <property type="term" value="F:DNA binding"/>
    <property type="evidence" value="ECO:0007669"/>
    <property type="project" value="UniProtKB-UniRule"/>
</dbReference>
<dbReference type="InterPro" id="IPR002104">
    <property type="entry name" value="Integrase_catalytic"/>
</dbReference>
<dbReference type="PANTHER" id="PTHR30349">
    <property type="entry name" value="PHAGE INTEGRASE-RELATED"/>
    <property type="match status" value="1"/>
</dbReference>
<dbReference type="OrthoDB" id="9784724at2"/>
<evidence type="ECO:0000256" key="1">
    <source>
        <dbReference type="ARBA" id="ARBA00008857"/>
    </source>
</evidence>
<name>A0A5J6MLM9_9PROT</name>
<dbReference type="EMBL" id="CP042906">
    <property type="protein sequence ID" value="QEX18037.1"/>
    <property type="molecule type" value="Genomic_DNA"/>
</dbReference>
<dbReference type="CDD" id="cd01184">
    <property type="entry name" value="INT_C_like_1"/>
    <property type="match status" value="1"/>
</dbReference>
<dbReference type="SUPFAM" id="SSF56349">
    <property type="entry name" value="DNA breaking-rejoining enzymes"/>
    <property type="match status" value="1"/>
</dbReference>
<dbReference type="InterPro" id="IPR010998">
    <property type="entry name" value="Integrase_recombinase_N"/>
</dbReference>
<dbReference type="Gene3D" id="1.10.443.10">
    <property type="entry name" value="Intergrase catalytic core"/>
    <property type="match status" value="1"/>
</dbReference>
<dbReference type="PANTHER" id="PTHR30349:SF41">
    <property type="entry name" value="INTEGRASE_RECOMBINASE PROTEIN MJ0367-RELATED"/>
    <property type="match status" value="1"/>
</dbReference>
<evidence type="ECO:0000256" key="6">
    <source>
        <dbReference type="SAM" id="MobiDB-lite"/>
    </source>
</evidence>
<sequence length="577" mass="65181">MLPQCSHSGSHDNGDGEGSHVTKKRGVYYYRRRLPSPHGGEIALSLGTTNYREAEHQAAILDKAFNELMQTMTTNTTKPTADLQAIVRDYLKTALQADFEQHLSTKAGEPVYQLVTFSGEDPIDADLSIIDHLIGETAEALARRDVRSVAATVDRLLAKHELPAEQRPVLALSVLQAQLKVLETARQRILGQHPELALDDTSRQLAPAPEPSAVPGPSLREAGPLLSAALPNFIDYMVTEEGWRGQTKAQSETTFRLFVEWCGDKPLQAYTRKDTAGFFDMLRKLPALYSKDKRWRDLSLPEIITQSQGIEVERLTMKTVKRHFSALGRLFDYAKKRDQYIGENPAHGFDFPTKGRGKGKARKVWAGEPLRKLFASPVWTGCHPSFRAQPGDKIIRDDKFWLPILGLYHGNRLEEFAQLRREDVKREGDIWFFDIHDQGGRQVKNDQSIRRVPLHPVLVHLGFQAYLDEVAPNPTDRVFPELKPGGPDNKVGYYFTKWWTNYRRAIGVYEKGLDYHSFRHGVTTKLFAAGVPREVVDELTGHEGEGTSQTVYLHEFPLRVLADAIAKVEWPEVSFKP</sequence>
<dbReference type="Proteomes" id="UP000326202">
    <property type="component" value="Chromosome"/>
</dbReference>